<organism evidence="5 6">
    <name type="scientific">Synechococcus elongatus PCC 11801</name>
    <dbReference type="NCBI Taxonomy" id="2219813"/>
    <lineage>
        <taxon>Bacteria</taxon>
        <taxon>Bacillati</taxon>
        <taxon>Cyanobacteriota</taxon>
        <taxon>Cyanophyceae</taxon>
        <taxon>Synechococcales</taxon>
        <taxon>Synechococcaceae</taxon>
        <taxon>Synechococcus</taxon>
    </lineage>
</organism>
<dbReference type="InterPro" id="IPR001638">
    <property type="entry name" value="Solute-binding_3/MltF_N"/>
</dbReference>
<reference evidence="5 6" key="1">
    <citation type="journal article" date="2018" name="Sci. Rep.">
        <title>Genome Features and Biochemical Characteristics of a Robust, Fast Growing and Naturally Transformable Cyanobacterium Synechococcus elongatus PCC 11801 Isolated from India.</title>
        <authorList>
            <person name="Jaiswal D."/>
            <person name="Sengupta A."/>
            <person name="Sohoni S."/>
            <person name="Sengupta S."/>
            <person name="Phadnavis A.G."/>
            <person name="Pakrasi H.B."/>
            <person name="Wangikar P.P."/>
        </authorList>
    </citation>
    <scope>NUCLEOTIDE SEQUENCE [LARGE SCALE GENOMIC DNA]</scope>
    <source>
        <strain evidence="5 6">PCC 11801</strain>
    </source>
</reference>
<feature type="chain" id="PRO_5042926479" evidence="2">
    <location>
        <begin position="26"/>
        <end position="251"/>
    </location>
</feature>
<keyword evidence="1 2" id="KW-0732">Signal</keyword>
<dbReference type="EMBL" id="CP030139">
    <property type="protein sequence ID" value="WVS92445.1"/>
    <property type="molecule type" value="Genomic_DNA"/>
</dbReference>
<evidence type="ECO:0000256" key="2">
    <source>
        <dbReference type="SAM" id="SignalP"/>
    </source>
</evidence>
<dbReference type="Pfam" id="PF00497">
    <property type="entry name" value="SBP_bac_3"/>
    <property type="match status" value="1"/>
</dbReference>
<protein>
    <submittedName>
        <fullName evidence="5">Transporter substrate-binding domain-containing protein</fullName>
    </submittedName>
</protein>
<dbReference type="PANTHER" id="PTHR35936:SF17">
    <property type="entry name" value="ARGININE-BINDING EXTRACELLULAR PROTEIN ARTP"/>
    <property type="match status" value="1"/>
</dbReference>
<feature type="domain" description="Solute-binding protein family 3/N-terminal" evidence="3">
    <location>
        <begin position="27"/>
        <end position="250"/>
    </location>
</feature>
<proteinExistence type="predicted"/>
<accession>A0AAQ3MD28</accession>
<dbReference type="SMART" id="SM00062">
    <property type="entry name" value="PBPb"/>
    <property type="match status" value="1"/>
</dbReference>
<feature type="domain" description="Ionotropic glutamate receptor C-terminal" evidence="4">
    <location>
        <begin position="27"/>
        <end position="249"/>
    </location>
</feature>
<sequence length="251" mass="27854">MSLRPFAAGLLTLGLGLSWSPAALAQTLRALTTDNYPPFEFRIEETAERPGVYGFDIELAETIARNLGLQIQFKIGGFEQLLPRLITGQGDLAIAAISITPERAQQVDFSEPYFEAQDSLVSLRSLPTDQSLSGLKLGYIQGTVQAQQATQLKTRYSTLQLKSYADVTALLKALTAREINVALVESVVANIFAQDDAQLIVQKLKGASLERYAIAFPKGSPYREQFNREIRRLRNSGELTLMIRRWFAAQQ</sequence>
<evidence type="ECO:0000259" key="4">
    <source>
        <dbReference type="SMART" id="SM00079"/>
    </source>
</evidence>
<dbReference type="InterPro" id="IPR001320">
    <property type="entry name" value="Iontro_rcpt_C"/>
</dbReference>
<evidence type="ECO:0000313" key="5">
    <source>
        <dbReference type="EMBL" id="WVS92445.1"/>
    </source>
</evidence>
<evidence type="ECO:0000256" key="1">
    <source>
        <dbReference type="ARBA" id="ARBA00022729"/>
    </source>
</evidence>
<dbReference type="AlphaFoldDB" id="A0AAQ3MD28"/>
<dbReference type="GO" id="GO:0016020">
    <property type="term" value="C:membrane"/>
    <property type="evidence" value="ECO:0007669"/>
    <property type="project" value="InterPro"/>
</dbReference>
<dbReference type="RefSeq" id="WP_370538778.1">
    <property type="nucleotide sequence ID" value="NZ_CP030139.2"/>
</dbReference>
<evidence type="ECO:0000259" key="3">
    <source>
        <dbReference type="SMART" id="SM00062"/>
    </source>
</evidence>
<dbReference type="GO" id="GO:0015276">
    <property type="term" value="F:ligand-gated monoatomic ion channel activity"/>
    <property type="evidence" value="ECO:0007669"/>
    <property type="project" value="InterPro"/>
</dbReference>
<gene>
    <name evidence="5" type="ORF">DOP62_02670</name>
</gene>
<evidence type="ECO:0000313" key="6">
    <source>
        <dbReference type="Proteomes" id="UP000267249"/>
    </source>
</evidence>
<dbReference type="Gene3D" id="3.40.190.10">
    <property type="entry name" value="Periplasmic binding protein-like II"/>
    <property type="match status" value="2"/>
</dbReference>
<dbReference type="SMART" id="SM00079">
    <property type="entry name" value="PBPe"/>
    <property type="match status" value="1"/>
</dbReference>
<dbReference type="PANTHER" id="PTHR35936">
    <property type="entry name" value="MEMBRANE-BOUND LYTIC MUREIN TRANSGLYCOSYLASE F"/>
    <property type="match status" value="1"/>
</dbReference>
<name>A0AAQ3MD28_SYNEL</name>
<dbReference type="SUPFAM" id="SSF53850">
    <property type="entry name" value="Periplasmic binding protein-like II"/>
    <property type="match status" value="1"/>
</dbReference>
<dbReference type="Proteomes" id="UP000267249">
    <property type="component" value="Chromosome"/>
</dbReference>
<feature type="signal peptide" evidence="2">
    <location>
        <begin position="1"/>
        <end position="25"/>
    </location>
</feature>